<dbReference type="NCBIfam" id="NF006540">
    <property type="entry name" value="PRK09034.1"/>
    <property type="match status" value="1"/>
</dbReference>
<keyword evidence="8 14" id="KW-0418">Kinase</keyword>
<dbReference type="CDD" id="cd04911">
    <property type="entry name" value="ACT_AKiii-YclM-BS_1"/>
    <property type="match status" value="1"/>
</dbReference>
<dbReference type="InterPro" id="IPR002912">
    <property type="entry name" value="ACT_dom"/>
</dbReference>
<evidence type="ECO:0000256" key="2">
    <source>
        <dbReference type="ARBA" id="ARBA00004766"/>
    </source>
</evidence>
<dbReference type="GO" id="GO:0005829">
    <property type="term" value="C:cytosol"/>
    <property type="evidence" value="ECO:0007669"/>
    <property type="project" value="TreeGrafter"/>
</dbReference>
<dbReference type="InterPro" id="IPR005260">
    <property type="entry name" value="Asp_kin_monofn"/>
</dbReference>
<dbReference type="AlphaFoldDB" id="A0A4Q2KA92"/>
<dbReference type="CDD" id="cd04916">
    <property type="entry name" value="ACT_AKiii-YclM-BS_2"/>
    <property type="match status" value="1"/>
</dbReference>
<keyword evidence="11" id="KW-0457">Lysine biosynthesis</keyword>
<sequence>MSLTVCKFGGTSLADGNNIRRVTEIVNGDPSRRFVVVSAPGKRFSDDIKITDLLYACYKESVEKGDCSETFAKIKKRFHAIVEELGLDMDIEAILRETEREIDRRKSVDFTASRGEYLNARIVAAALGVPFIDAQDVVFFDRKGRFDEKRSYPLISRALTKAGRAVVPGFYGTDAEGNIKTFSRGGSDISGSIVAAAMKADLYENWTDVSGFLACDPRIVEHPVKIERISYKELRELSYMGANVLHAEAIFPVRKLDIPIQIKNTFRPQDEGTLILPSKKYVASGNIVTGVAGKKGFTVIFLEKSLMNGEVGFARKVLSILEEDNICFEHMPSGIDTLSLVIESSFLKEGVLDKLVEQIKEAVSPSYVRVLHNVALVATVGHGMAYSVGTSARLFGALSRANINVKMIDQGSSEINIIVGIDNADYEKCLKAIYGEFFGGNRSENTIY</sequence>
<dbReference type="InterPro" id="IPR045865">
    <property type="entry name" value="ACT-like_dom_sf"/>
</dbReference>
<evidence type="ECO:0000256" key="12">
    <source>
        <dbReference type="ARBA" id="ARBA00047872"/>
    </source>
</evidence>
<dbReference type="GO" id="GO:0005524">
    <property type="term" value="F:ATP binding"/>
    <property type="evidence" value="ECO:0007669"/>
    <property type="project" value="UniProtKB-KW"/>
</dbReference>
<comment type="catalytic activity">
    <reaction evidence="12 14">
        <text>L-aspartate + ATP = 4-phospho-L-aspartate + ADP</text>
        <dbReference type="Rhea" id="RHEA:23776"/>
        <dbReference type="ChEBI" id="CHEBI:29991"/>
        <dbReference type="ChEBI" id="CHEBI:30616"/>
        <dbReference type="ChEBI" id="CHEBI:57535"/>
        <dbReference type="ChEBI" id="CHEBI:456216"/>
        <dbReference type="EC" id="2.7.2.4"/>
    </reaction>
</comment>
<comment type="function">
    <text evidence="1">Catalyzes the phosphorylation of the beta-carboxyl group of aspartic acid with ATP to yield 4-phospho-L-aspartate, which is involved in the branched biosynthetic pathway leading to the biosynthesis of amino acids threonine, isoleucine and methionine.</text>
</comment>
<dbReference type="Gene3D" id="3.40.1160.10">
    <property type="entry name" value="Acetylglutamate kinase-like"/>
    <property type="match status" value="1"/>
</dbReference>
<keyword evidence="15" id="KW-0028">Amino-acid biosynthesis</keyword>
<keyword evidence="7 13" id="KW-0547">Nucleotide-binding</keyword>
<evidence type="ECO:0000256" key="10">
    <source>
        <dbReference type="ARBA" id="ARBA00022915"/>
    </source>
</evidence>
<keyword evidence="18" id="KW-1185">Reference proteome</keyword>
<dbReference type="GO" id="GO:0009090">
    <property type="term" value="P:homoserine biosynthetic process"/>
    <property type="evidence" value="ECO:0007669"/>
    <property type="project" value="TreeGrafter"/>
</dbReference>
<dbReference type="PROSITE" id="PS51671">
    <property type="entry name" value="ACT"/>
    <property type="match status" value="1"/>
</dbReference>
<dbReference type="Pfam" id="PF00696">
    <property type="entry name" value="AA_kinase"/>
    <property type="match status" value="1"/>
</dbReference>
<proteinExistence type="inferred from homology"/>
<gene>
    <name evidence="17" type="ORF">ESZ91_00430</name>
</gene>
<evidence type="ECO:0000256" key="7">
    <source>
        <dbReference type="ARBA" id="ARBA00022741"/>
    </source>
</evidence>
<evidence type="ECO:0000256" key="3">
    <source>
        <dbReference type="ARBA" id="ARBA00004986"/>
    </source>
</evidence>
<feature type="binding site" evidence="13">
    <location>
        <position position="116"/>
    </location>
    <ligand>
        <name>substrate</name>
    </ligand>
</feature>
<accession>A0A4Q2KA92</accession>
<evidence type="ECO:0000313" key="18">
    <source>
        <dbReference type="Proteomes" id="UP000291269"/>
    </source>
</evidence>
<dbReference type="SUPFAM" id="SSF53633">
    <property type="entry name" value="Carbamate kinase-like"/>
    <property type="match status" value="1"/>
</dbReference>
<dbReference type="PANTHER" id="PTHR21499">
    <property type="entry name" value="ASPARTATE KINASE"/>
    <property type="match status" value="1"/>
</dbReference>
<evidence type="ECO:0000256" key="5">
    <source>
        <dbReference type="ARBA" id="ARBA00010122"/>
    </source>
</evidence>
<dbReference type="UniPathway" id="UPA00034">
    <property type="reaction ID" value="UER00015"/>
</dbReference>
<dbReference type="Proteomes" id="UP000291269">
    <property type="component" value="Unassembled WGS sequence"/>
</dbReference>
<feature type="domain" description="ACT" evidence="16">
    <location>
        <begin position="379"/>
        <end position="448"/>
    </location>
</feature>
<reference evidence="17 18" key="1">
    <citation type="journal article" date="2019" name="Gut">
        <title>Antibiotics-induced monodominance of a novel gut bacterial order.</title>
        <authorList>
            <person name="Hildebrand F."/>
            <person name="Moitinho-Silva L."/>
            <person name="Blasche S."/>
            <person name="Jahn M.T."/>
            <person name="Gossmann T.I."/>
            <person name="Heuerta-Cepas J."/>
            <person name="Hercog R."/>
            <person name="Luetge M."/>
            <person name="Bahram M."/>
            <person name="Pryszlak A."/>
            <person name="Alves R.J."/>
            <person name="Waszak S.M."/>
            <person name="Zhu A."/>
            <person name="Ye L."/>
            <person name="Costea P.I."/>
            <person name="Aalvink S."/>
            <person name="Belzer C."/>
            <person name="Forslund S.K."/>
            <person name="Sunagawa S."/>
            <person name="Hentschel U."/>
            <person name="Merten C."/>
            <person name="Patil K.R."/>
            <person name="Benes V."/>
            <person name="Bork P."/>
        </authorList>
    </citation>
    <scope>NUCLEOTIDE SEQUENCE [LARGE SCALE GENOMIC DNA]</scope>
    <source>
        <strain evidence="17 18">HDS1380</strain>
    </source>
</reference>
<feature type="binding site" evidence="13">
    <location>
        <position position="51"/>
    </location>
    <ligand>
        <name>substrate</name>
    </ligand>
</feature>
<dbReference type="OrthoDB" id="9799110at2"/>
<dbReference type="Gene3D" id="3.30.2130.10">
    <property type="entry name" value="VC0802-like"/>
    <property type="match status" value="1"/>
</dbReference>
<dbReference type="InterPro" id="IPR001341">
    <property type="entry name" value="Asp_kinase"/>
</dbReference>
<dbReference type="GO" id="GO:0019877">
    <property type="term" value="P:diaminopimelate biosynthetic process"/>
    <property type="evidence" value="ECO:0007669"/>
    <property type="project" value="UniProtKB-KW"/>
</dbReference>
<dbReference type="EMBL" id="SDOZ01000002">
    <property type="protein sequence ID" value="RXZ60887.1"/>
    <property type="molecule type" value="Genomic_DNA"/>
</dbReference>
<dbReference type="UniPathway" id="UPA00050">
    <property type="reaction ID" value="UER00461"/>
</dbReference>
<dbReference type="GO" id="GO:0004072">
    <property type="term" value="F:aspartate kinase activity"/>
    <property type="evidence" value="ECO:0007669"/>
    <property type="project" value="UniProtKB-EC"/>
</dbReference>
<dbReference type="PROSITE" id="PS00324">
    <property type="entry name" value="ASPARTOKINASE"/>
    <property type="match status" value="1"/>
</dbReference>
<dbReference type="Pfam" id="PF22468">
    <property type="entry name" value="ACT_9"/>
    <property type="match status" value="1"/>
</dbReference>
<evidence type="ECO:0000256" key="6">
    <source>
        <dbReference type="ARBA" id="ARBA00022679"/>
    </source>
</evidence>
<dbReference type="FunFam" id="3.30.2130.10:FF:000001">
    <property type="entry name" value="Bifunctional aspartokinase/homoserine dehydrogenase"/>
    <property type="match status" value="1"/>
</dbReference>
<dbReference type="PANTHER" id="PTHR21499:SF67">
    <property type="entry name" value="ASPARTOKINASE 3"/>
    <property type="match status" value="1"/>
</dbReference>
<protein>
    <recommendedName>
        <fullName evidence="14">Aspartokinase</fullName>
        <ecNumber evidence="14">2.7.2.4</ecNumber>
    </recommendedName>
</protein>
<keyword evidence="6 14" id="KW-0808">Transferase</keyword>
<name>A0A4Q2KA92_9FIRM</name>
<evidence type="ECO:0000256" key="15">
    <source>
        <dbReference type="RuleBase" id="RU004249"/>
    </source>
</evidence>
<comment type="similarity">
    <text evidence="5 14">Belongs to the aspartokinase family.</text>
</comment>
<comment type="pathway">
    <text evidence="2 15">Amino-acid biosynthesis; L-lysine biosynthesis via DAP pathway; (S)-tetrahydrodipicolinate from L-aspartate: step 1/4.</text>
</comment>
<keyword evidence="9 13" id="KW-0067">ATP-binding</keyword>
<dbReference type="PIRSF" id="PIRSF000726">
    <property type="entry name" value="Asp_kin"/>
    <property type="match status" value="1"/>
</dbReference>
<evidence type="ECO:0000313" key="17">
    <source>
        <dbReference type="EMBL" id="RXZ60887.1"/>
    </source>
</evidence>
<evidence type="ECO:0000259" key="16">
    <source>
        <dbReference type="PROSITE" id="PS51671"/>
    </source>
</evidence>
<evidence type="ECO:0000256" key="8">
    <source>
        <dbReference type="ARBA" id="ARBA00022777"/>
    </source>
</evidence>
<feature type="binding site" evidence="13">
    <location>
        <begin position="7"/>
        <end position="10"/>
    </location>
    <ligand>
        <name>ATP</name>
        <dbReference type="ChEBI" id="CHEBI:30616"/>
    </ligand>
</feature>
<evidence type="ECO:0000256" key="4">
    <source>
        <dbReference type="ARBA" id="ARBA00005139"/>
    </source>
</evidence>
<dbReference type="GO" id="GO:0009088">
    <property type="term" value="P:threonine biosynthetic process"/>
    <property type="evidence" value="ECO:0007669"/>
    <property type="project" value="UniProtKB-UniPathway"/>
</dbReference>
<keyword evidence="10" id="KW-0220">Diaminopimelate biosynthesis</keyword>
<feature type="binding site" evidence="13">
    <location>
        <position position="218"/>
    </location>
    <ligand>
        <name>ATP</name>
        <dbReference type="ChEBI" id="CHEBI:30616"/>
    </ligand>
</feature>
<dbReference type="InterPro" id="IPR018042">
    <property type="entry name" value="Aspartate_kinase_CS"/>
</dbReference>
<comment type="pathway">
    <text evidence="3 15">Amino-acid biosynthesis; L-methionine biosynthesis via de novo pathway; L-homoserine from L-aspartate: step 1/3.</text>
</comment>
<organism evidence="17 18">
    <name type="scientific">Candidatus Borkfalkia ceftriaxoniphila</name>
    <dbReference type="NCBI Taxonomy" id="2508949"/>
    <lineage>
        <taxon>Bacteria</taxon>
        <taxon>Bacillati</taxon>
        <taxon>Bacillota</taxon>
        <taxon>Clostridia</taxon>
        <taxon>Christensenellales</taxon>
        <taxon>Christensenellaceae</taxon>
        <taxon>Candidatus Borkfalkia</taxon>
    </lineage>
</organism>
<dbReference type="EC" id="2.7.2.4" evidence="14"/>
<feature type="binding site" evidence="13">
    <location>
        <begin position="207"/>
        <end position="208"/>
    </location>
    <ligand>
        <name>ATP</name>
        <dbReference type="ChEBI" id="CHEBI:30616"/>
    </ligand>
</feature>
<evidence type="ECO:0000256" key="1">
    <source>
        <dbReference type="ARBA" id="ARBA00003121"/>
    </source>
</evidence>
<dbReference type="UniPathway" id="UPA00051">
    <property type="reaction ID" value="UER00462"/>
</dbReference>
<dbReference type="RefSeq" id="WP_129223012.1">
    <property type="nucleotide sequence ID" value="NZ_SDOZ01000002.1"/>
</dbReference>
<dbReference type="InterPro" id="IPR001048">
    <property type="entry name" value="Asp/Glu/Uridylate_kinase"/>
</dbReference>
<comment type="pathway">
    <text evidence="4 15">Amino-acid biosynthesis; L-threonine biosynthesis; L-threonine from L-aspartate: step 1/5.</text>
</comment>
<evidence type="ECO:0000256" key="9">
    <source>
        <dbReference type="ARBA" id="ARBA00022840"/>
    </source>
</evidence>
<dbReference type="SUPFAM" id="SSF55021">
    <property type="entry name" value="ACT-like"/>
    <property type="match status" value="2"/>
</dbReference>
<dbReference type="GO" id="GO:0009089">
    <property type="term" value="P:lysine biosynthetic process via diaminopimelate"/>
    <property type="evidence" value="ECO:0007669"/>
    <property type="project" value="UniProtKB-UniPathway"/>
</dbReference>
<dbReference type="InterPro" id="IPR036393">
    <property type="entry name" value="AceGlu_kinase-like_sf"/>
</dbReference>
<evidence type="ECO:0000256" key="11">
    <source>
        <dbReference type="ARBA" id="ARBA00023154"/>
    </source>
</evidence>
<comment type="caution">
    <text evidence="17">The sequence shown here is derived from an EMBL/GenBank/DDBJ whole genome shotgun (WGS) entry which is preliminary data.</text>
</comment>
<dbReference type="NCBIfam" id="TIGR00657">
    <property type="entry name" value="asp_kinases"/>
    <property type="match status" value="1"/>
</dbReference>
<dbReference type="InterPro" id="IPR054352">
    <property type="entry name" value="ACT_Aspartokinase"/>
</dbReference>
<evidence type="ECO:0000256" key="14">
    <source>
        <dbReference type="RuleBase" id="RU003448"/>
    </source>
</evidence>
<evidence type="ECO:0000256" key="13">
    <source>
        <dbReference type="PIRSR" id="PIRSR000726-1"/>
    </source>
</evidence>